<sequence length="287" mass="31147">MPIRLPMPGSNRRRPRRGGKMGSFKIRLVIALVIAGFALISYLSTSSTNPFTGQQQRVGLTPADEVALGLQAVPSLTQQFGGVEPDPEAQARLDRIGRELVEAAKRHHGTAESPYEFEFTLLADDQVVNAFALPGGQTFITDVLHDQLSDSQLAAVMAHEITHVIQRHGAQQMAQGQFFQQLSGAAGMATGDVTGAQIAAQFLDVLGKGYSREHERECDHHGVHYMVEAGYHPQGMVELLQILAEASGGAHPPEMLSTHPHPEERVGLVEQQIKQMFPNGVPSGLIR</sequence>
<dbReference type="EMBL" id="JACHGY010000001">
    <property type="protein sequence ID" value="MBB6430046.1"/>
    <property type="molecule type" value="Genomic_DNA"/>
</dbReference>
<comment type="cofactor">
    <cofactor evidence="6">
        <name>Zn(2+)</name>
        <dbReference type="ChEBI" id="CHEBI:29105"/>
    </cofactor>
    <text evidence="6">Binds 1 zinc ion per subunit.</text>
</comment>
<dbReference type="InterPro" id="IPR001915">
    <property type="entry name" value="Peptidase_M48"/>
</dbReference>
<dbReference type="GO" id="GO:0004222">
    <property type="term" value="F:metalloendopeptidase activity"/>
    <property type="evidence" value="ECO:0007669"/>
    <property type="project" value="InterPro"/>
</dbReference>
<dbReference type="Pfam" id="PF01435">
    <property type="entry name" value="Peptidase_M48"/>
    <property type="match status" value="1"/>
</dbReference>
<dbReference type="PANTHER" id="PTHR22726:SF1">
    <property type="entry name" value="METALLOENDOPEPTIDASE OMA1, MITOCHONDRIAL"/>
    <property type="match status" value="1"/>
</dbReference>
<keyword evidence="9" id="KW-1185">Reference proteome</keyword>
<comment type="similarity">
    <text evidence="6">Belongs to the peptidase M48 family.</text>
</comment>
<dbReference type="PANTHER" id="PTHR22726">
    <property type="entry name" value="METALLOENDOPEPTIDASE OMA1"/>
    <property type="match status" value="1"/>
</dbReference>
<keyword evidence="2" id="KW-0479">Metal-binding</keyword>
<dbReference type="GO" id="GO:0051603">
    <property type="term" value="P:proteolysis involved in protein catabolic process"/>
    <property type="evidence" value="ECO:0007669"/>
    <property type="project" value="TreeGrafter"/>
</dbReference>
<evidence type="ECO:0000256" key="3">
    <source>
        <dbReference type="ARBA" id="ARBA00022801"/>
    </source>
</evidence>
<dbReference type="RefSeq" id="WP_221435456.1">
    <property type="nucleotide sequence ID" value="NZ_JACHGY010000001.1"/>
</dbReference>
<dbReference type="GO" id="GO:0046872">
    <property type="term" value="F:metal ion binding"/>
    <property type="evidence" value="ECO:0007669"/>
    <property type="project" value="UniProtKB-KW"/>
</dbReference>
<dbReference type="Gene3D" id="3.30.2010.10">
    <property type="entry name" value="Metalloproteases ('zincins'), catalytic domain"/>
    <property type="match status" value="1"/>
</dbReference>
<evidence type="ECO:0000313" key="9">
    <source>
        <dbReference type="Proteomes" id="UP000541810"/>
    </source>
</evidence>
<evidence type="ECO:0000259" key="7">
    <source>
        <dbReference type="Pfam" id="PF01435"/>
    </source>
</evidence>
<evidence type="ECO:0000256" key="1">
    <source>
        <dbReference type="ARBA" id="ARBA00022670"/>
    </source>
</evidence>
<comment type="caution">
    <text evidence="8">The sequence shown here is derived from an EMBL/GenBank/DDBJ whole genome shotgun (WGS) entry which is preliminary data.</text>
</comment>
<accession>A0A7X0H670</accession>
<keyword evidence="5 6" id="KW-0482">Metalloprotease</keyword>
<keyword evidence="1 6" id="KW-0645">Protease</keyword>
<dbReference type="GO" id="GO:0016020">
    <property type="term" value="C:membrane"/>
    <property type="evidence" value="ECO:0007669"/>
    <property type="project" value="TreeGrafter"/>
</dbReference>
<evidence type="ECO:0000256" key="6">
    <source>
        <dbReference type="RuleBase" id="RU003983"/>
    </source>
</evidence>
<reference evidence="8 9" key="1">
    <citation type="submission" date="2020-08" db="EMBL/GenBank/DDBJ databases">
        <title>Genomic Encyclopedia of Type Strains, Phase IV (KMG-IV): sequencing the most valuable type-strain genomes for metagenomic binning, comparative biology and taxonomic classification.</title>
        <authorList>
            <person name="Goeker M."/>
        </authorList>
    </citation>
    <scope>NUCLEOTIDE SEQUENCE [LARGE SCALE GENOMIC DNA]</scope>
    <source>
        <strain evidence="8 9">DSM 103725</strain>
    </source>
</reference>
<evidence type="ECO:0000256" key="5">
    <source>
        <dbReference type="ARBA" id="ARBA00023049"/>
    </source>
</evidence>
<keyword evidence="3 6" id="KW-0378">Hydrolase</keyword>
<feature type="domain" description="Peptidase M48" evidence="7">
    <location>
        <begin position="88"/>
        <end position="267"/>
    </location>
</feature>
<evidence type="ECO:0000256" key="4">
    <source>
        <dbReference type="ARBA" id="ARBA00022833"/>
    </source>
</evidence>
<protein>
    <submittedName>
        <fullName evidence="8">Putative Zn-dependent protease</fullName>
    </submittedName>
</protein>
<dbReference type="Proteomes" id="UP000541810">
    <property type="component" value="Unassembled WGS sequence"/>
</dbReference>
<gene>
    <name evidence="8" type="ORF">HNQ40_001852</name>
</gene>
<proteinExistence type="inferred from homology"/>
<keyword evidence="4 6" id="KW-0862">Zinc</keyword>
<evidence type="ECO:0000313" key="8">
    <source>
        <dbReference type="EMBL" id="MBB6430046.1"/>
    </source>
</evidence>
<organism evidence="8 9">
    <name type="scientific">Algisphaera agarilytica</name>
    <dbReference type="NCBI Taxonomy" id="1385975"/>
    <lineage>
        <taxon>Bacteria</taxon>
        <taxon>Pseudomonadati</taxon>
        <taxon>Planctomycetota</taxon>
        <taxon>Phycisphaerae</taxon>
        <taxon>Phycisphaerales</taxon>
        <taxon>Phycisphaeraceae</taxon>
        <taxon>Algisphaera</taxon>
    </lineage>
</organism>
<dbReference type="InterPro" id="IPR051156">
    <property type="entry name" value="Mito/Outer_Membr_Metalloprot"/>
</dbReference>
<dbReference type="AlphaFoldDB" id="A0A7X0H670"/>
<evidence type="ECO:0000256" key="2">
    <source>
        <dbReference type="ARBA" id="ARBA00022723"/>
    </source>
</evidence>
<name>A0A7X0H670_9BACT</name>